<organism evidence="9 10">
    <name type="scientific">Eiseniibacteriota bacterium</name>
    <dbReference type="NCBI Taxonomy" id="2212470"/>
    <lineage>
        <taxon>Bacteria</taxon>
        <taxon>Candidatus Eiseniibacteriota</taxon>
    </lineage>
</organism>
<sequence>MSDDYEANLPQTPSGAPGDTGVLLRRLRDGDDVAKEQLFTRYLPILTRWAHRRLPPQGRDLRDTQDLVQDTLLRALRRIDGFEHRGEGAFLAYLRQVLVNSVRDEARRQAVRPGRSPLQSDLAGPAPDHLAAMIDDEESERLERALQRLGEEQRQAIVLRIEFGLSHAEVAAMLGKPTPEAARALVGRSLVVLAREYRRG</sequence>
<reference evidence="9" key="1">
    <citation type="submission" date="2020-04" db="EMBL/GenBank/DDBJ databases">
        <authorList>
            <person name="Zhang T."/>
        </authorList>
    </citation>
    <scope>NUCLEOTIDE SEQUENCE</scope>
    <source>
        <strain evidence="9">HKST-UBA02</strain>
    </source>
</reference>
<evidence type="ECO:0000256" key="6">
    <source>
        <dbReference type="SAM" id="MobiDB-lite"/>
    </source>
</evidence>
<feature type="region of interest" description="Disordered" evidence="6">
    <location>
        <begin position="1"/>
        <end position="20"/>
    </location>
</feature>
<dbReference type="Gene3D" id="1.10.10.10">
    <property type="entry name" value="Winged helix-like DNA-binding domain superfamily/Winged helix DNA-binding domain"/>
    <property type="match status" value="1"/>
</dbReference>
<comment type="similarity">
    <text evidence="1">Belongs to the sigma-70 factor family. ECF subfamily.</text>
</comment>
<dbReference type="SUPFAM" id="SSF88659">
    <property type="entry name" value="Sigma3 and sigma4 domains of RNA polymerase sigma factors"/>
    <property type="match status" value="1"/>
</dbReference>
<evidence type="ECO:0000313" key="10">
    <source>
        <dbReference type="Proteomes" id="UP000739538"/>
    </source>
</evidence>
<evidence type="ECO:0000256" key="5">
    <source>
        <dbReference type="ARBA" id="ARBA00023163"/>
    </source>
</evidence>
<dbReference type="InterPro" id="IPR036388">
    <property type="entry name" value="WH-like_DNA-bd_sf"/>
</dbReference>
<dbReference type="InterPro" id="IPR013325">
    <property type="entry name" value="RNA_pol_sigma_r2"/>
</dbReference>
<feature type="domain" description="RNA polymerase sigma factor 70 region 4 type 2" evidence="8">
    <location>
        <begin position="140"/>
        <end position="177"/>
    </location>
</feature>
<evidence type="ECO:0000256" key="2">
    <source>
        <dbReference type="ARBA" id="ARBA00023015"/>
    </source>
</evidence>
<reference evidence="9" key="2">
    <citation type="journal article" date="2021" name="Microbiome">
        <title>Successional dynamics and alternative stable states in a saline activated sludge microbial community over 9 years.</title>
        <authorList>
            <person name="Wang Y."/>
            <person name="Ye J."/>
            <person name="Ju F."/>
            <person name="Liu L."/>
            <person name="Boyd J.A."/>
            <person name="Deng Y."/>
            <person name="Parks D.H."/>
            <person name="Jiang X."/>
            <person name="Yin X."/>
            <person name="Woodcroft B.J."/>
            <person name="Tyson G.W."/>
            <person name="Hugenholtz P."/>
            <person name="Polz M.F."/>
            <person name="Zhang T."/>
        </authorList>
    </citation>
    <scope>NUCLEOTIDE SEQUENCE</scope>
    <source>
        <strain evidence="9">HKST-UBA02</strain>
    </source>
</reference>
<keyword evidence="3" id="KW-0731">Sigma factor</keyword>
<dbReference type="Gene3D" id="1.10.1740.10">
    <property type="match status" value="1"/>
</dbReference>
<dbReference type="GO" id="GO:0016987">
    <property type="term" value="F:sigma factor activity"/>
    <property type="evidence" value="ECO:0007669"/>
    <property type="project" value="UniProtKB-KW"/>
</dbReference>
<proteinExistence type="inferred from homology"/>
<evidence type="ECO:0000259" key="8">
    <source>
        <dbReference type="Pfam" id="PF08281"/>
    </source>
</evidence>
<dbReference type="Proteomes" id="UP000739538">
    <property type="component" value="Unassembled WGS sequence"/>
</dbReference>
<gene>
    <name evidence="9" type="ORF">KDA27_25790</name>
</gene>
<dbReference type="EMBL" id="JAGQHS010000291">
    <property type="protein sequence ID" value="MCA9759233.1"/>
    <property type="molecule type" value="Genomic_DNA"/>
</dbReference>
<evidence type="ECO:0000256" key="1">
    <source>
        <dbReference type="ARBA" id="ARBA00010641"/>
    </source>
</evidence>
<dbReference type="InterPro" id="IPR039425">
    <property type="entry name" value="RNA_pol_sigma-70-like"/>
</dbReference>
<dbReference type="GO" id="GO:0006352">
    <property type="term" value="P:DNA-templated transcription initiation"/>
    <property type="evidence" value="ECO:0007669"/>
    <property type="project" value="InterPro"/>
</dbReference>
<dbReference type="AlphaFoldDB" id="A0A956SI71"/>
<keyword evidence="2" id="KW-0805">Transcription regulation</keyword>
<feature type="domain" description="RNA polymerase sigma-70 region 2" evidence="7">
    <location>
        <begin position="38"/>
        <end position="110"/>
    </location>
</feature>
<protein>
    <submittedName>
        <fullName evidence="9">Sigma-70 family RNA polymerase sigma factor</fullName>
    </submittedName>
</protein>
<comment type="caution">
    <text evidence="9">The sequence shown here is derived from an EMBL/GenBank/DDBJ whole genome shotgun (WGS) entry which is preliminary data.</text>
</comment>
<keyword evidence="5" id="KW-0804">Transcription</keyword>
<evidence type="ECO:0000313" key="9">
    <source>
        <dbReference type="EMBL" id="MCA9759233.1"/>
    </source>
</evidence>
<dbReference type="PANTHER" id="PTHR43133">
    <property type="entry name" value="RNA POLYMERASE ECF-TYPE SIGMA FACTO"/>
    <property type="match status" value="1"/>
</dbReference>
<dbReference type="SUPFAM" id="SSF88946">
    <property type="entry name" value="Sigma2 domain of RNA polymerase sigma factors"/>
    <property type="match status" value="1"/>
</dbReference>
<dbReference type="Pfam" id="PF08281">
    <property type="entry name" value="Sigma70_r4_2"/>
    <property type="match status" value="1"/>
</dbReference>
<dbReference type="InterPro" id="IPR014284">
    <property type="entry name" value="RNA_pol_sigma-70_dom"/>
</dbReference>
<name>A0A956SI71_UNCEI</name>
<dbReference type="PANTHER" id="PTHR43133:SF8">
    <property type="entry name" value="RNA POLYMERASE SIGMA FACTOR HI_1459-RELATED"/>
    <property type="match status" value="1"/>
</dbReference>
<evidence type="ECO:0000259" key="7">
    <source>
        <dbReference type="Pfam" id="PF04542"/>
    </source>
</evidence>
<dbReference type="GO" id="GO:0003677">
    <property type="term" value="F:DNA binding"/>
    <property type="evidence" value="ECO:0007669"/>
    <property type="project" value="UniProtKB-KW"/>
</dbReference>
<dbReference type="InterPro" id="IPR013324">
    <property type="entry name" value="RNA_pol_sigma_r3/r4-like"/>
</dbReference>
<dbReference type="InterPro" id="IPR013249">
    <property type="entry name" value="RNA_pol_sigma70_r4_t2"/>
</dbReference>
<evidence type="ECO:0000256" key="3">
    <source>
        <dbReference type="ARBA" id="ARBA00023082"/>
    </source>
</evidence>
<dbReference type="InterPro" id="IPR007627">
    <property type="entry name" value="RNA_pol_sigma70_r2"/>
</dbReference>
<keyword evidence="4" id="KW-0238">DNA-binding</keyword>
<dbReference type="Pfam" id="PF04542">
    <property type="entry name" value="Sigma70_r2"/>
    <property type="match status" value="1"/>
</dbReference>
<accession>A0A956SI71</accession>
<dbReference type="NCBIfam" id="TIGR02937">
    <property type="entry name" value="sigma70-ECF"/>
    <property type="match status" value="1"/>
</dbReference>
<evidence type="ECO:0000256" key="4">
    <source>
        <dbReference type="ARBA" id="ARBA00023125"/>
    </source>
</evidence>